<comment type="subcellular location">
    <subcellularLocation>
        <location evidence="2">Secreted</location>
    </subcellularLocation>
</comment>
<evidence type="ECO:0000256" key="1">
    <source>
        <dbReference type="ARBA" id="ARBA00001324"/>
    </source>
</evidence>
<comment type="catalytic activity">
    <reaction evidence="1">
        <text>Endotype eliminative cleavage of L-alpha-rhamnopyranosyl-(1-&gt;4)-alpha-D-galactopyranosyluronic acid bonds of rhamnogalacturonan I domains in ramified hairy regions of pectin leaving L-rhamnopyranose at the reducing end and 4-deoxy-4,5-unsaturated D-galactopyranosyluronic acid at the non-reducing end.</text>
        <dbReference type="EC" id="4.2.2.23"/>
    </reaction>
</comment>
<comment type="similarity">
    <text evidence="3">Belongs to the polysaccharide lyase 4 family.</text>
</comment>
<sequence length="664" mass="73144">MKRLSQRNKRRGAAAGKTAASLLLAGSVLLGAVPLPAAAGAQAAQGTAADQAAEASGQGAELGRHKEKLALIDQGSSVTLKNSRVSVTIDKGSATVTSITYGEDSPNLLAGGGAGYYILNYSQNGKNLKFGPKDELTYKVVAQDEEHIDIALTVDDRAVLPFSYELHFVLVKNEPGLYFYSVVGYPEAVEGGVTIGQGRYAFRVDPNLFDSYAVDDERRGPLPAPAELEAGEEVMDASIKLPSGEVYTKYNHIEYAGDLNVTGLYGKDLGIWLIRGSNEFVDGGPTQQRNSVHQTNTTPILLWHEHESHYGRGNVVPSPGWKKIYGPSFLYVNQGGNADKLWKDANRRAEAEQRKWPYRWLDDPRYAADRRGSVKGQLTIADGRPAADAWVILADPSPDWQDQNLGYNYYIRTDSQGRFTIPDVREGTYTLYSFVKGYFGEFRKDGITVQASKETKLPALVWTPETHGTTLWTLGTPDRTAGEYRHGDDYHHWGLWLDYPLDFPNGVDFRMGESSERTDWNYAHPVTATPGEPAQLKVPFNPELTPWKIRFDSDAVYPAGTKATLTFGIASSRNGSLRLNLNGTEIANLASLPGPKSDSGMPRSAVHAFYREFTVEFDASLLKQGENVLQLTHAKNIYDANGQRTGDLYTSQMYDAIRLEVQQP</sequence>
<name>H6NPY0_9BACL</name>
<dbReference type="InterPro" id="IPR013784">
    <property type="entry name" value="Carb-bd-like_fold"/>
</dbReference>
<dbReference type="EMBL" id="CP003235">
    <property type="protein sequence ID" value="AFC31171.1"/>
    <property type="molecule type" value="Genomic_DNA"/>
</dbReference>
<evidence type="ECO:0000313" key="12">
    <source>
        <dbReference type="Proteomes" id="UP000007523"/>
    </source>
</evidence>
<protein>
    <recommendedName>
        <fullName evidence="4">rhamnogalacturonan endolyase</fullName>
        <ecNumber evidence="4">4.2.2.23</ecNumber>
    </recommendedName>
</protein>
<dbReference type="PANTHER" id="PTHR32018">
    <property type="entry name" value="RHAMNOGALACTURONATE LYASE FAMILY PROTEIN"/>
    <property type="match status" value="1"/>
</dbReference>
<dbReference type="STRING" id="1116391.PM3016_4405"/>
<keyword evidence="7 11" id="KW-0456">Lyase</keyword>
<evidence type="ECO:0000256" key="3">
    <source>
        <dbReference type="ARBA" id="ARBA00010418"/>
    </source>
</evidence>
<evidence type="ECO:0000259" key="10">
    <source>
        <dbReference type="Pfam" id="PF14686"/>
    </source>
</evidence>
<feature type="chain" id="PRO_5039133228" description="rhamnogalacturonan endolyase" evidence="8">
    <location>
        <begin position="40"/>
        <end position="664"/>
    </location>
</feature>
<evidence type="ECO:0000313" key="11">
    <source>
        <dbReference type="EMBL" id="AFC31171.1"/>
    </source>
</evidence>
<dbReference type="Gene3D" id="2.60.40.1120">
    <property type="entry name" value="Carboxypeptidase-like, regulatory domain"/>
    <property type="match status" value="1"/>
</dbReference>
<dbReference type="PANTHER" id="PTHR32018:SF1">
    <property type="entry name" value="RHAMNOGALACTURONAN ENDOLYASE"/>
    <property type="match status" value="1"/>
</dbReference>
<dbReference type="KEGG" id="pmq:PM3016_4405"/>
<dbReference type="Gene3D" id="2.70.98.10">
    <property type="match status" value="1"/>
</dbReference>
<accession>H6NPY0</accession>
<dbReference type="SUPFAM" id="SSF49785">
    <property type="entry name" value="Galactose-binding domain-like"/>
    <property type="match status" value="1"/>
</dbReference>
<dbReference type="InterPro" id="IPR051850">
    <property type="entry name" value="Polysacch_Lyase_4"/>
</dbReference>
<feature type="domain" description="Rhamnogalacturonan lyase" evidence="9">
    <location>
        <begin position="470"/>
        <end position="659"/>
    </location>
</feature>
<dbReference type="CDD" id="cd10320">
    <property type="entry name" value="RGL4_N"/>
    <property type="match status" value="1"/>
</dbReference>
<dbReference type="InterPro" id="IPR029413">
    <property type="entry name" value="RG-lyase_II"/>
</dbReference>
<dbReference type="SUPFAM" id="SSF49452">
    <property type="entry name" value="Starch-binding domain-like"/>
    <property type="match status" value="1"/>
</dbReference>
<dbReference type="RefSeq" id="WP_014370937.1">
    <property type="nucleotide sequence ID" value="NC_016935.1"/>
</dbReference>
<organism evidence="11 12">
    <name type="scientific">Paenibacillus mucilaginosus 3016</name>
    <dbReference type="NCBI Taxonomy" id="1116391"/>
    <lineage>
        <taxon>Bacteria</taxon>
        <taxon>Bacillati</taxon>
        <taxon>Bacillota</taxon>
        <taxon>Bacilli</taxon>
        <taxon>Bacillales</taxon>
        <taxon>Paenibacillaceae</taxon>
        <taxon>Paenibacillus</taxon>
    </lineage>
</organism>
<dbReference type="Pfam" id="PF14686">
    <property type="entry name" value="fn3_3"/>
    <property type="match status" value="1"/>
</dbReference>
<dbReference type="GO" id="GO:0102210">
    <property type="term" value="F:rhamnogalacturonan endolyase activity"/>
    <property type="evidence" value="ECO:0007669"/>
    <property type="project" value="UniProtKB-EC"/>
</dbReference>
<dbReference type="HOGENOM" id="CLU_015099_1_0_9"/>
<dbReference type="GO" id="GO:0005576">
    <property type="term" value="C:extracellular region"/>
    <property type="evidence" value="ECO:0007669"/>
    <property type="project" value="UniProtKB-SubCell"/>
</dbReference>
<evidence type="ECO:0000256" key="8">
    <source>
        <dbReference type="SAM" id="SignalP"/>
    </source>
</evidence>
<dbReference type="Gene3D" id="2.60.120.260">
    <property type="entry name" value="Galactose-binding domain-like"/>
    <property type="match status" value="1"/>
</dbReference>
<dbReference type="Proteomes" id="UP000007523">
    <property type="component" value="Chromosome"/>
</dbReference>
<evidence type="ECO:0000256" key="2">
    <source>
        <dbReference type="ARBA" id="ARBA00004613"/>
    </source>
</evidence>
<feature type="domain" description="Rhamnogalacturonan lyase" evidence="10">
    <location>
        <begin position="389"/>
        <end position="457"/>
    </location>
</feature>
<keyword evidence="6 8" id="KW-0732">Signal</keyword>
<dbReference type="InterPro" id="IPR010325">
    <property type="entry name" value="Rhamnogal_lyase"/>
</dbReference>
<dbReference type="InterPro" id="IPR029411">
    <property type="entry name" value="RG-lyase_III"/>
</dbReference>
<evidence type="ECO:0000256" key="6">
    <source>
        <dbReference type="ARBA" id="ARBA00022729"/>
    </source>
</evidence>
<keyword evidence="12" id="KW-1185">Reference proteome</keyword>
<gene>
    <name evidence="11" type="ORF">PM3016_4405</name>
</gene>
<dbReference type="GO" id="GO:0030246">
    <property type="term" value="F:carbohydrate binding"/>
    <property type="evidence" value="ECO:0007669"/>
    <property type="project" value="InterPro"/>
</dbReference>
<proteinExistence type="inferred from homology"/>
<dbReference type="EC" id="4.2.2.23" evidence="4"/>
<feature type="signal peptide" evidence="8">
    <location>
        <begin position="1"/>
        <end position="39"/>
    </location>
</feature>
<evidence type="ECO:0000256" key="7">
    <source>
        <dbReference type="ARBA" id="ARBA00023239"/>
    </source>
</evidence>
<keyword evidence="5" id="KW-0964">Secreted</keyword>
<dbReference type="Pfam" id="PF06045">
    <property type="entry name" value="Rhamnogal_lyase"/>
    <property type="match status" value="1"/>
</dbReference>
<reference evidence="11 12" key="1">
    <citation type="journal article" date="2012" name="J. Bacteriol.">
        <title>Complete Genome Sequence of Paenibacillus mucilaginosus 3016, a Bacterium Functional as Microbial Fertilizer.</title>
        <authorList>
            <person name="Ma M."/>
            <person name="Wang Z."/>
            <person name="Li L."/>
            <person name="Jiang X."/>
            <person name="Guan D."/>
            <person name="Cao F."/>
            <person name="Chen H."/>
            <person name="Wang X."/>
            <person name="Shen D."/>
            <person name="Du B."/>
            <person name="Li J."/>
        </authorList>
    </citation>
    <scope>NUCLEOTIDE SEQUENCE [LARGE SCALE GENOMIC DNA]</scope>
    <source>
        <strain evidence="11 12">3016</strain>
    </source>
</reference>
<dbReference type="CDD" id="cd10317">
    <property type="entry name" value="RGL4_C"/>
    <property type="match status" value="1"/>
</dbReference>
<evidence type="ECO:0000259" key="9">
    <source>
        <dbReference type="Pfam" id="PF14683"/>
    </source>
</evidence>
<dbReference type="Pfam" id="PF14683">
    <property type="entry name" value="CBM-like"/>
    <property type="match status" value="1"/>
</dbReference>
<evidence type="ECO:0000256" key="5">
    <source>
        <dbReference type="ARBA" id="ARBA00022525"/>
    </source>
</evidence>
<dbReference type="AlphaFoldDB" id="H6NPY0"/>
<dbReference type="InterPro" id="IPR008979">
    <property type="entry name" value="Galactose-bd-like_sf"/>
</dbReference>
<dbReference type="GO" id="GO:0005975">
    <property type="term" value="P:carbohydrate metabolic process"/>
    <property type="evidence" value="ECO:0007669"/>
    <property type="project" value="InterPro"/>
</dbReference>
<dbReference type="CDD" id="cd10316">
    <property type="entry name" value="RGL4_M"/>
    <property type="match status" value="1"/>
</dbReference>
<dbReference type="InterPro" id="IPR011013">
    <property type="entry name" value="Gal_mutarotase_sf_dom"/>
</dbReference>
<dbReference type="InterPro" id="IPR014718">
    <property type="entry name" value="GH-type_carb-bd"/>
</dbReference>
<dbReference type="SUPFAM" id="SSF74650">
    <property type="entry name" value="Galactose mutarotase-like"/>
    <property type="match status" value="1"/>
</dbReference>
<evidence type="ECO:0000256" key="4">
    <source>
        <dbReference type="ARBA" id="ARBA00012437"/>
    </source>
</evidence>